<dbReference type="GO" id="GO:0005829">
    <property type="term" value="C:cytosol"/>
    <property type="evidence" value="ECO:0007669"/>
    <property type="project" value="TreeGrafter"/>
</dbReference>
<dbReference type="NCBIfam" id="TIGR00738">
    <property type="entry name" value="rrf2_super"/>
    <property type="match status" value="1"/>
</dbReference>
<dbReference type="InterPro" id="IPR036388">
    <property type="entry name" value="WH-like_DNA-bd_sf"/>
</dbReference>
<proteinExistence type="predicted"/>
<dbReference type="Pfam" id="PF02082">
    <property type="entry name" value="Rrf2"/>
    <property type="match status" value="1"/>
</dbReference>
<comment type="caution">
    <text evidence="1">The sequence shown here is derived from an EMBL/GenBank/DDBJ whole genome shotgun (WGS) entry which is preliminary data.</text>
</comment>
<dbReference type="InterPro" id="IPR000944">
    <property type="entry name" value="Tscrpt_reg_Rrf2"/>
</dbReference>
<dbReference type="PANTHER" id="PTHR33221">
    <property type="entry name" value="WINGED HELIX-TURN-HELIX TRANSCRIPTIONAL REGULATOR, RRF2 FAMILY"/>
    <property type="match status" value="1"/>
</dbReference>
<dbReference type="EMBL" id="QWKH01000008">
    <property type="protein sequence ID" value="NBI33891.1"/>
    <property type="molecule type" value="Genomic_DNA"/>
</dbReference>
<gene>
    <name evidence="1" type="ORF">D1639_02335</name>
</gene>
<organism evidence="1">
    <name type="scientific">Muribaculaceae bacterium Z82</name>
    <dbReference type="NCBI Taxonomy" id="2304548"/>
    <lineage>
        <taxon>Bacteria</taxon>
        <taxon>Pseudomonadati</taxon>
        <taxon>Bacteroidota</taxon>
        <taxon>Bacteroidia</taxon>
        <taxon>Bacteroidales</taxon>
        <taxon>Muribaculaceae</taxon>
    </lineage>
</organism>
<dbReference type="InterPro" id="IPR036390">
    <property type="entry name" value="WH_DNA-bd_sf"/>
</dbReference>
<reference evidence="1" key="1">
    <citation type="submission" date="2018-08" db="EMBL/GenBank/DDBJ databases">
        <title>Murine metabolic-syndrome-specific gut microbial biobank.</title>
        <authorList>
            <person name="Liu C."/>
        </authorList>
    </citation>
    <scope>NUCLEOTIDE SEQUENCE [LARGE SCALE GENOMIC DNA]</scope>
    <source>
        <strain evidence="1">Z82</strain>
    </source>
</reference>
<dbReference type="SUPFAM" id="SSF46785">
    <property type="entry name" value="Winged helix' DNA-binding domain"/>
    <property type="match status" value="1"/>
</dbReference>
<protein>
    <submittedName>
        <fullName evidence="1">Rrf2 family transcriptional regulator</fullName>
    </submittedName>
</protein>
<evidence type="ECO:0000313" key="1">
    <source>
        <dbReference type="EMBL" id="NBI33891.1"/>
    </source>
</evidence>
<name>A0A7C9P5C2_9BACT</name>
<dbReference type="Gene3D" id="1.10.10.10">
    <property type="entry name" value="Winged helix-like DNA-binding domain superfamily/Winged helix DNA-binding domain"/>
    <property type="match status" value="1"/>
</dbReference>
<dbReference type="PANTHER" id="PTHR33221:SF2">
    <property type="entry name" value="TRANSCRIPTIONAL REGULATOR"/>
    <property type="match status" value="1"/>
</dbReference>
<dbReference type="AlphaFoldDB" id="A0A7C9P5C2"/>
<dbReference type="GO" id="GO:0003700">
    <property type="term" value="F:DNA-binding transcription factor activity"/>
    <property type="evidence" value="ECO:0007669"/>
    <property type="project" value="TreeGrafter"/>
</dbReference>
<sequence>MDITRRSDYALRILRAAYRARGEYRSVAQIAEEEGVPYAFARSIQHDLVASGLLETARGAKGGTALAVEPSQVSMLSVIEAVGGSLSMAPCGGVPSHCGKHDRCAFHGLWKGADSLIRDYFSRITLAEVLEEGSDNQVILEALGKQG</sequence>
<accession>A0A7C9P5C2</accession>
<dbReference type="PROSITE" id="PS51197">
    <property type="entry name" value="HTH_RRF2_2"/>
    <property type="match status" value="1"/>
</dbReference>